<name>A0A5J4WHP2_9EUKA</name>
<protein>
    <submittedName>
        <fullName evidence="2">Uncharacterized protein</fullName>
    </submittedName>
</protein>
<dbReference type="Proteomes" id="UP000324800">
    <property type="component" value="Unassembled WGS sequence"/>
</dbReference>
<feature type="compositionally biased region" description="Basic and acidic residues" evidence="1">
    <location>
        <begin position="155"/>
        <end position="185"/>
    </location>
</feature>
<evidence type="ECO:0000313" key="3">
    <source>
        <dbReference type="Proteomes" id="UP000324800"/>
    </source>
</evidence>
<organism evidence="2 3">
    <name type="scientific">Streblomastix strix</name>
    <dbReference type="NCBI Taxonomy" id="222440"/>
    <lineage>
        <taxon>Eukaryota</taxon>
        <taxon>Metamonada</taxon>
        <taxon>Preaxostyla</taxon>
        <taxon>Oxymonadida</taxon>
        <taxon>Streblomastigidae</taxon>
        <taxon>Streblomastix</taxon>
    </lineage>
</organism>
<dbReference type="EMBL" id="SNRW01002111">
    <property type="protein sequence ID" value="KAA6393875.1"/>
    <property type="molecule type" value="Genomic_DNA"/>
</dbReference>
<accession>A0A5J4WHP2</accession>
<reference evidence="2 3" key="1">
    <citation type="submission" date="2019-03" db="EMBL/GenBank/DDBJ databases">
        <title>Single cell metagenomics reveals metabolic interactions within the superorganism composed of flagellate Streblomastix strix and complex community of Bacteroidetes bacteria on its surface.</title>
        <authorList>
            <person name="Treitli S.C."/>
            <person name="Kolisko M."/>
            <person name="Husnik F."/>
            <person name="Keeling P."/>
            <person name="Hampl V."/>
        </authorList>
    </citation>
    <scope>NUCLEOTIDE SEQUENCE [LARGE SCALE GENOMIC DNA]</scope>
    <source>
        <strain evidence="2">ST1C</strain>
    </source>
</reference>
<evidence type="ECO:0000256" key="1">
    <source>
        <dbReference type="SAM" id="MobiDB-lite"/>
    </source>
</evidence>
<comment type="caution">
    <text evidence="2">The sequence shown here is derived from an EMBL/GenBank/DDBJ whole genome shotgun (WGS) entry which is preliminary data.</text>
</comment>
<feature type="compositionally biased region" description="Basic and acidic residues" evidence="1">
    <location>
        <begin position="127"/>
        <end position="148"/>
    </location>
</feature>
<evidence type="ECO:0000313" key="2">
    <source>
        <dbReference type="EMBL" id="KAA6393875.1"/>
    </source>
</evidence>
<dbReference type="AlphaFoldDB" id="A0A5J4WHP2"/>
<proteinExistence type="predicted"/>
<feature type="region of interest" description="Disordered" evidence="1">
    <location>
        <begin position="115"/>
        <end position="185"/>
    </location>
</feature>
<feature type="compositionally biased region" description="Acidic residues" evidence="1">
    <location>
        <begin position="117"/>
        <end position="126"/>
    </location>
</feature>
<sequence length="414" mass="47498">MTLAQTYCASILAVLGMLPIILDRAREAKRQGKEYGGSFMIFGEAETEQEDKEIVLKRKVELFERVNQTDKYVDSKKDEVDCLEEQAKANVDEVQKLKYVLRYQSQIKSRDTKLQYEFDDEEEEVASTERIDRENKEKEKTKEKDKGDKQKKKDKVKEKDKEKRKEKDKKKESDEQTKQNEKDMKVKEVETLKIQNQMDQNIDYNAPVIKIVMGPNSTPGVVQQCLVNLRTSNFGGIAVVSAGEEVPKEMSYNDMINIKGICFTVPDFSVYMNGKRLFQKNIAQNLVGQQPPKWTTLCVQLDMESEQKSAIFFVGEHLDETMNVNVVGLPNDVKVVSNESIFRKCIEIIKSGSYTAGSTQEDALKQILRLLVNSVQNEWHERVKHLASELQLGNLMLSLLETAQTDGTKAYYIF</sequence>
<gene>
    <name evidence="2" type="ORF">EZS28_010597</name>
</gene>